<dbReference type="EMBL" id="PFPO01000043">
    <property type="protein sequence ID" value="PIZ99178.1"/>
    <property type="molecule type" value="Genomic_DNA"/>
</dbReference>
<comment type="caution">
    <text evidence="5">The sequence shown here is derived from an EMBL/GenBank/DDBJ whole genome shotgun (WGS) entry which is preliminary data.</text>
</comment>
<dbReference type="CDD" id="cd01129">
    <property type="entry name" value="PulE-GspE-like"/>
    <property type="match status" value="1"/>
</dbReference>
<dbReference type="PANTHER" id="PTHR30258:SF3">
    <property type="entry name" value="SLL1921 PROTEIN"/>
    <property type="match status" value="1"/>
</dbReference>
<dbReference type="PANTHER" id="PTHR30258">
    <property type="entry name" value="TYPE II SECRETION SYSTEM PROTEIN GSPE-RELATED"/>
    <property type="match status" value="1"/>
</dbReference>
<evidence type="ECO:0000256" key="1">
    <source>
        <dbReference type="ARBA" id="ARBA00006611"/>
    </source>
</evidence>
<evidence type="ECO:0000313" key="6">
    <source>
        <dbReference type="Proteomes" id="UP000230405"/>
    </source>
</evidence>
<organism evidence="5 6">
    <name type="scientific">Candidatus Komeilibacteria bacterium CG_4_10_14_0_2_um_filter_37_10</name>
    <dbReference type="NCBI Taxonomy" id="1974470"/>
    <lineage>
        <taxon>Bacteria</taxon>
        <taxon>Candidatus Komeiliibacteriota</taxon>
    </lineage>
</organism>
<sequence>MDDDQKIKITVTTDENKEILDAKLRAIEEGSVEKNTEALARSKGFNYMNLKGYPVSTDALALIPKKDAEEKNIVCFFYSGEEIRFGAIHPELPATQEFCQSIAEKVRAHYKILNISEISMKVALKAYDNVPRVMKQDSGVNISEEDLQKLQKQFDNKEDLQKVIAQVKVTELVTLIIASALKFDTSDIHLEAEEKNAKLRLRIDGELATVATIPKELFPKVSSRIKLLSDLKINLNNVPQDGRFTIFLAKDKIDVRVSTMPTSYGESIVMRLLKSSSVGLQFEDLGLRGRSFKDLEFNIKRPNGMIITTGPTGSGKTTTLYAILNKLNNDATKIITLEDPIEYKLSGINQSQVDPRRGYNFAAGLRSILRQDPDIVMVGEIRDLETAETAINAALTGHLMISTIHTNSAAGAIPRFLAMGVKPFLLAPAINAVMGQRLIRKLCPHCREEYIPEPEVLARINKLLEEISPASGDTLTREQIDQLKFYRPKGCAKCNHGYKGRIGVYEIMTMNEKVEQMILSGKVSEYDAQKIAVDIGMVTMVQDGLLKASQGITSVEEVFDKTE</sequence>
<evidence type="ECO:0000256" key="3">
    <source>
        <dbReference type="ARBA" id="ARBA00022840"/>
    </source>
</evidence>
<dbReference type="PROSITE" id="PS00662">
    <property type="entry name" value="T2SP_E"/>
    <property type="match status" value="1"/>
</dbReference>
<keyword evidence="2" id="KW-0547">Nucleotide-binding</keyword>
<dbReference type="Proteomes" id="UP000230405">
    <property type="component" value="Unassembled WGS sequence"/>
</dbReference>
<evidence type="ECO:0000259" key="4">
    <source>
        <dbReference type="PROSITE" id="PS00662"/>
    </source>
</evidence>
<dbReference type="GO" id="GO:0005524">
    <property type="term" value="F:ATP binding"/>
    <property type="evidence" value="ECO:0007669"/>
    <property type="project" value="UniProtKB-KW"/>
</dbReference>
<comment type="similarity">
    <text evidence="1">Belongs to the GSP E family.</text>
</comment>
<protein>
    <submittedName>
        <fullName evidence="5">Type II secretion system protein GspE</fullName>
    </submittedName>
</protein>
<reference evidence="6" key="1">
    <citation type="submission" date="2017-09" db="EMBL/GenBank/DDBJ databases">
        <title>Depth-based differentiation of microbial function through sediment-hosted aquifers and enrichment of novel symbionts in the deep terrestrial subsurface.</title>
        <authorList>
            <person name="Probst A.J."/>
            <person name="Ladd B."/>
            <person name="Jarett J.K."/>
            <person name="Geller-Mcgrath D.E."/>
            <person name="Sieber C.M.K."/>
            <person name="Emerson J.B."/>
            <person name="Anantharaman K."/>
            <person name="Thomas B.C."/>
            <person name="Malmstrom R."/>
            <person name="Stieglmeier M."/>
            <person name="Klingl A."/>
            <person name="Woyke T."/>
            <person name="Ryan C.M."/>
            <person name="Banfield J.F."/>
        </authorList>
    </citation>
    <scope>NUCLEOTIDE SEQUENCE [LARGE SCALE GENOMIC DNA]</scope>
</reference>
<accession>A0A2M7VFA4</accession>
<gene>
    <name evidence="5" type="ORF">COX77_02215</name>
</gene>
<feature type="domain" description="Bacterial type II secretion system protein E" evidence="4">
    <location>
        <begin position="369"/>
        <end position="383"/>
    </location>
</feature>
<proteinExistence type="inferred from homology"/>
<dbReference type="InterPro" id="IPR027417">
    <property type="entry name" value="P-loop_NTPase"/>
</dbReference>
<dbReference type="Pfam" id="PF00437">
    <property type="entry name" value="T2SSE"/>
    <property type="match status" value="1"/>
</dbReference>
<evidence type="ECO:0000313" key="5">
    <source>
        <dbReference type="EMBL" id="PIZ99178.1"/>
    </source>
</evidence>
<keyword evidence="3" id="KW-0067">ATP-binding</keyword>
<dbReference type="AlphaFoldDB" id="A0A2M7VFA4"/>
<dbReference type="Gene3D" id="3.40.50.300">
    <property type="entry name" value="P-loop containing nucleotide triphosphate hydrolases"/>
    <property type="match status" value="1"/>
</dbReference>
<evidence type="ECO:0000256" key="2">
    <source>
        <dbReference type="ARBA" id="ARBA00022741"/>
    </source>
</evidence>
<dbReference type="Gene3D" id="3.30.450.90">
    <property type="match status" value="1"/>
</dbReference>
<name>A0A2M7VFA4_9BACT</name>
<dbReference type="SUPFAM" id="SSF52540">
    <property type="entry name" value="P-loop containing nucleoside triphosphate hydrolases"/>
    <property type="match status" value="1"/>
</dbReference>
<dbReference type="GO" id="GO:0005886">
    <property type="term" value="C:plasma membrane"/>
    <property type="evidence" value="ECO:0007669"/>
    <property type="project" value="TreeGrafter"/>
</dbReference>
<dbReference type="InterPro" id="IPR001482">
    <property type="entry name" value="T2SS/T4SS_dom"/>
</dbReference>
<dbReference type="GO" id="GO:0016887">
    <property type="term" value="F:ATP hydrolysis activity"/>
    <property type="evidence" value="ECO:0007669"/>
    <property type="project" value="TreeGrafter"/>
</dbReference>